<feature type="chain" id="PRO_5038652725" description="Secreted protein" evidence="2">
    <location>
        <begin position="26"/>
        <end position="154"/>
    </location>
</feature>
<protein>
    <recommendedName>
        <fullName evidence="5">Secreted protein</fullName>
    </recommendedName>
</protein>
<dbReference type="HOGENOM" id="CLU_1701896_0_0_11"/>
<evidence type="ECO:0000313" key="4">
    <source>
        <dbReference type="Proteomes" id="UP000009236"/>
    </source>
</evidence>
<feature type="compositionally biased region" description="Polar residues" evidence="1">
    <location>
        <begin position="33"/>
        <end position="44"/>
    </location>
</feature>
<dbReference type="Proteomes" id="UP000009236">
    <property type="component" value="Chromosome"/>
</dbReference>
<organism evidence="4">
    <name type="scientific">Isoptericola variabilis (strain 225)</name>
    <dbReference type="NCBI Taxonomy" id="743718"/>
    <lineage>
        <taxon>Bacteria</taxon>
        <taxon>Bacillati</taxon>
        <taxon>Actinomycetota</taxon>
        <taxon>Actinomycetes</taxon>
        <taxon>Micrococcales</taxon>
        <taxon>Promicromonosporaceae</taxon>
        <taxon>Isoptericola</taxon>
    </lineage>
</organism>
<proteinExistence type="predicted"/>
<dbReference type="EMBL" id="CP002810">
    <property type="protein sequence ID" value="AEG45082.1"/>
    <property type="molecule type" value="Genomic_DNA"/>
</dbReference>
<sequence length="154" mass="16364">MRHHLTRTTTFATAAALALALTACSGSDGPSGAQKSPEASSPPGTATLCEATAQFEELSSQLQDFDIMQLDEARTSLEELTTTLENVDPPAEVADSVETVRTRLAELGDAVDRAVENPLDADAVSEASQAIESLSDRTFTDARDEIQQYTEANC</sequence>
<keyword evidence="2" id="KW-0732">Signal</keyword>
<evidence type="ECO:0000256" key="2">
    <source>
        <dbReference type="SAM" id="SignalP"/>
    </source>
</evidence>
<gene>
    <name evidence="3" type="ordered locus">Isova_2367</name>
</gene>
<keyword evidence="4" id="KW-1185">Reference proteome</keyword>
<dbReference type="PROSITE" id="PS51257">
    <property type="entry name" value="PROKAR_LIPOPROTEIN"/>
    <property type="match status" value="1"/>
</dbReference>
<evidence type="ECO:0008006" key="5">
    <source>
        <dbReference type="Google" id="ProtNLM"/>
    </source>
</evidence>
<dbReference type="STRING" id="743718.Isova_2367"/>
<evidence type="ECO:0000313" key="3">
    <source>
        <dbReference type="EMBL" id="AEG45082.1"/>
    </source>
</evidence>
<reference evidence="3 4" key="1">
    <citation type="submission" date="2011-05" db="EMBL/GenBank/DDBJ databases">
        <title>Complete sequence of Isoptericola variabilis 225.</title>
        <authorList>
            <consortium name="US DOE Joint Genome Institute"/>
            <person name="Lucas S."/>
            <person name="Han J."/>
            <person name="Lapidus A."/>
            <person name="Cheng J.-F."/>
            <person name="Goodwin L."/>
            <person name="Pitluck S."/>
            <person name="Peters L."/>
            <person name="Mikhailova N."/>
            <person name="Zeytun A."/>
            <person name="Han C."/>
            <person name="Tapia R."/>
            <person name="Land M."/>
            <person name="Hauser L."/>
            <person name="Kyrpides N."/>
            <person name="Ivanova N."/>
            <person name="Pagani I."/>
            <person name="Siebers A."/>
            <person name="Allgaier M."/>
            <person name="Thelen M."/>
            <person name="Hugenholtz P."/>
            <person name="Gladden J."/>
            <person name="Woyke T."/>
        </authorList>
    </citation>
    <scope>NUCLEOTIDE SEQUENCE [LARGE SCALE GENOMIC DNA]</scope>
    <source>
        <strain evidence="4">225</strain>
    </source>
</reference>
<dbReference type="AlphaFoldDB" id="F6FRM4"/>
<accession>F6FRM4</accession>
<feature type="signal peptide" evidence="2">
    <location>
        <begin position="1"/>
        <end position="25"/>
    </location>
</feature>
<evidence type="ECO:0000256" key="1">
    <source>
        <dbReference type="SAM" id="MobiDB-lite"/>
    </source>
</evidence>
<dbReference type="KEGG" id="iva:Isova_2367"/>
<feature type="region of interest" description="Disordered" evidence="1">
    <location>
        <begin position="25"/>
        <end position="46"/>
    </location>
</feature>
<name>F6FRM4_ISOV2</name>
<dbReference type="RefSeq" id="WP_013839473.1">
    <property type="nucleotide sequence ID" value="NC_015588.1"/>
</dbReference>